<dbReference type="SUPFAM" id="SSF56349">
    <property type="entry name" value="DNA breaking-rejoining enzymes"/>
    <property type="match status" value="1"/>
</dbReference>
<evidence type="ECO:0000256" key="1">
    <source>
        <dbReference type="ARBA" id="ARBA00023172"/>
    </source>
</evidence>
<protein>
    <recommendedName>
        <fullName evidence="2">Tyr recombinase domain-containing protein</fullName>
    </recommendedName>
</protein>
<accession>A0A382Y7M1</accession>
<evidence type="ECO:0000313" key="3">
    <source>
        <dbReference type="EMBL" id="SVD79130.1"/>
    </source>
</evidence>
<keyword evidence="1" id="KW-0233">DNA recombination</keyword>
<dbReference type="GO" id="GO:0015074">
    <property type="term" value="P:DNA integration"/>
    <property type="evidence" value="ECO:0007669"/>
    <property type="project" value="InterPro"/>
</dbReference>
<dbReference type="Gene3D" id="1.10.443.10">
    <property type="entry name" value="Intergrase catalytic core"/>
    <property type="match status" value="1"/>
</dbReference>
<dbReference type="GO" id="GO:0003677">
    <property type="term" value="F:DNA binding"/>
    <property type="evidence" value="ECO:0007669"/>
    <property type="project" value="InterPro"/>
</dbReference>
<feature type="domain" description="Tyr recombinase" evidence="2">
    <location>
        <begin position="11"/>
        <end position="89"/>
    </location>
</feature>
<dbReference type="EMBL" id="UINC01173500">
    <property type="protein sequence ID" value="SVD79130.1"/>
    <property type="molecule type" value="Genomic_DNA"/>
</dbReference>
<dbReference type="InterPro" id="IPR011010">
    <property type="entry name" value="DNA_brk_join_enz"/>
</dbReference>
<gene>
    <name evidence="3" type="ORF">METZ01_LOCUS431984</name>
</gene>
<name>A0A382Y7M1_9ZZZZ</name>
<dbReference type="GO" id="GO:0006310">
    <property type="term" value="P:DNA recombination"/>
    <property type="evidence" value="ECO:0007669"/>
    <property type="project" value="UniProtKB-KW"/>
</dbReference>
<dbReference type="AlphaFoldDB" id="A0A382Y7M1"/>
<dbReference type="Pfam" id="PF00589">
    <property type="entry name" value="Phage_integrase"/>
    <property type="match status" value="1"/>
</dbReference>
<dbReference type="InterPro" id="IPR013762">
    <property type="entry name" value="Integrase-like_cat_sf"/>
</dbReference>
<feature type="non-terminal residue" evidence="3">
    <location>
        <position position="93"/>
    </location>
</feature>
<sequence length="93" mass="10932">VDFFYIVFLVKVFYEVLLYTGIRPTDCYKLAKKHLQGRYLTLRMNKTGNRLSIPLSNHVISILETLSKHCESDDKLLFEAFKSDRQKKNCVKT</sequence>
<feature type="non-terminal residue" evidence="3">
    <location>
        <position position="1"/>
    </location>
</feature>
<evidence type="ECO:0000259" key="2">
    <source>
        <dbReference type="Pfam" id="PF00589"/>
    </source>
</evidence>
<organism evidence="3">
    <name type="scientific">marine metagenome</name>
    <dbReference type="NCBI Taxonomy" id="408172"/>
    <lineage>
        <taxon>unclassified sequences</taxon>
        <taxon>metagenomes</taxon>
        <taxon>ecological metagenomes</taxon>
    </lineage>
</organism>
<proteinExistence type="predicted"/>
<reference evidence="3" key="1">
    <citation type="submission" date="2018-05" db="EMBL/GenBank/DDBJ databases">
        <authorList>
            <person name="Lanie J.A."/>
            <person name="Ng W.-L."/>
            <person name="Kazmierczak K.M."/>
            <person name="Andrzejewski T.M."/>
            <person name="Davidsen T.M."/>
            <person name="Wayne K.J."/>
            <person name="Tettelin H."/>
            <person name="Glass J.I."/>
            <person name="Rusch D."/>
            <person name="Podicherti R."/>
            <person name="Tsui H.-C.T."/>
            <person name="Winkler M.E."/>
        </authorList>
    </citation>
    <scope>NUCLEOTIDE SEQUENCE</scope>
</reference>
<dbReference type="InterPro" id="IPR002104">
    <property type="entry name" value="Integrase_catalytic"/>
</dbReference>